<dbReference type="AlphaFoldDB" id="A0A090KRS7"/>
<keyword evidence="3" id="KW-1185">Reference proteome</keyword>
<gene>
    <name evidence="2 4 5" type="ORF">SRAE_X000191900</name>
</gene>
<dbReference type="RefSeq" id="XP_024499389.1">
    <property type="nucleotide sequence ID" value="XM_024654385.1"/>
</dbReference>
<dbReference type="WBParaSite" id="SRAE_X000191900.1">
    <property type="protein sequence ID" value="SRAE_X000191900.1"/>
    <property type="gene ID" value="WBGene00267496"/>
</dbReference>
<organism evidence="2">
    <name type="scientific">Strongyloides ratti</name>
    <name type="common">Parasitic roundworm</name>
    <dbReference type="NCBI Taxonomy" id="34506"/>
    <lineage>
        <taxon>Eukaryota</taxon>
        <taxon>Metazoa</taxon>
        <taxon>Ecdysozoa</taxon>
        <taxon>Nematoda</taxon>
        <taxon>Chromadorea</taxon>
        <taxon>Rhabditida</taxon>
        <taxon>Tylenchina</taxon>
        <taxon>Panagrolaimomorpha</taxon>
        <taxon>Strongyloidoidea</taxon>
        <taxon>Strongyloididae</taxon>
        <taxon>Strongyloides</taxon>
    </lineage>
</organism>
<feature type="signal peptide" evidence="1">
    <location>
        <begin position="1"/>
        <end position="25"/>
    </location>
</feature>
<dbReference type="Proteomes" id="UP000035682">
    <property type="component" value="Unplaced"/>
</dbReference>
<keyword evidence="1" id="KW-0732">Signal</keyword>
<dbReference type="WormBase" id="SRAE_X000191900">
    <property type="protein sequence ID" value="SRP01938"/>
    <property type="gene ID" value="WBGene00267496"/>
</dbReference>
<evidence type="ECO:0000313" key="5">
    <source>
        <dbReference type="WormBase" id="SRAE_X000191900"/>
    </source>
</evidence>
<sequence>MYFIKYFVIFALFAIQLSVQKPNSADVITYEAYGRPGDQGYRDVTTFNELGSKRFQNSPDVTTYEHVVGPATNFNGKGSGIPTLYV</sequence>
<proteinExistence type="predicted"/>
<evidence type="ECO:0000256" key="1">
    <source>
        <dbReference type="SAM" id="SignalP"/>
    </source>
</evidence>
<name>A0A090KRS7_STRRB</name>
<reference evidence="3" key="1">
    <citation type="submission" date="2014-09" db="EMBL/GenBank/DDBJ databases">
        <authorList>
            <person name="Martin A.A."/>
        </authorList>
    </citation>
    <scope>NUCLEOTIDE SEQUENCE</scope>
    <source>
        <strain evidence="3">ED321</strain>
    </source>
</reference>
<accession>A0A090KRS7</accession>
<dbReference type="EMBL" id="LN609397">
    <property type="protein sequence ID" value="CEF60179.1"/>
    <property type="molecule type" value="Genomic_DNA"/>
</dbReference>
<feature type="chain" id="PRO_5015030043" evidence="1">
    <location>
        <begin position="26"/>
        <end position="86"/>
    </location>
</feature>
<dbReference type="CTD" id="36384990"/>
<dbReference type="GeneID" id="36384990"/>
<reference evidence="4" key="3">
    <citation type="submission" date="2020-12" db="UniProtKB">
        <authorList>
            <consortium name="WormBaseParasite"/>
        </authorList>
    </citation>
    <scope>IDENTIFICATION</scope>
</reference>
<protein>
    <submittedName>
        <fullName evidence="2 4">Uncharacterized protein</fullName>
    </submittedName>
</protein>
<evidence type="ECO:0000313" key="2">
    <source>
        <dbReference type="EMBL" id="CEF60179.1"/>
    </source>
</evidence>
<evidence type="ECO:0000313" key="4">
    <source>
        <dbReference type="WBParaSite" id="SRAE_X000191900.1"/>
    </source>
</evidence>
<reference evidence="2" key="2">
    <citation type="submission" date="2014-09" db="EMBL/GenBank/DDBJ databases">
        <authorList>
            <person name="Aslett A.Martin."/>
        </authorList>
    </citation>
    <scope>NUCLEOTIDE SEQUENCE</scope>
    <source>
        <strain evidence="2">ED321 Heterogonic</strain>
    </source>
</reference>
<evidence type="ECO:0000313" key="3">
    <source>
        <dbReference type="Proteomes" id="UP000035682"/>
    </source>
</evidence>